<feature type="compositionally biased region" description="Polar residues" evidence="1">
    <location>
        <begin position="900"/>
        <end position="909"/>
    </location>
</feature>
<feature type="region of interest" description="Disordered" evidence="1">
    <location>
        <begin position="900"/>
        <end position="1049"/>
    </location>
</feature>
<feature type="compositionally biased region" description="Basic and acidic residues" evidence="1">
    <location>
        <begin position="672"/>
        <end position="684"/>
    </location>
</feature>
<feature type="non-terminal residue" evidence="3">
    <location>
        <position position="1131"/>
    </location>
</feature>
<reference evidence="3" key="1">
    <citation type="submission" date="2021-12" db="EMBL/GenBank/DDBJ databases">
        <authorList>
            <person name="Martin H S."/>
        </authorList>
    </citation>
    <scope>NUCLEOTIDE SEQUENCE</scope>
</reference>
<evidence type="ECO:0000256" key="1">
    <source>
        <dbReference type="SAM" id="MobiDB-lite"/>
    </source>
</evidence>
<feature type="compositionally biased region" description="Basic and acidic residues" evidence="1">
    <location>
        <begin position="1037"/>
        <end position="1049"/>
    </location>
</feature>
<feature type="compositionally biased region" description="Polar residues" evidence="1">
    <location>
        <begin position="1026"/>
        <end position="1036"/>
    </location>
</feature>
<feature type="compositionally biased region" description="Low complexity" evidence="1">
    <location>
        <begin position="711"/>
        <end position="737"/>
    </location>
</feature>
<feature type="chain" id="PRO_5035480946" evidence="2">
    <location>
        <begin position="20"/>
        <end position="1131"/>
    </location>
</feature>
<dbReference type="AlphaFoldDB" id="A0A8J9U3E1"/>
<feature type="signal peptide" evidence="2">
    <location>
        <begin position="1"/>
        <end position="19"/>
    </location>
</feature>
<evidence type="ECO:0000313" key="4">
    <source>
        <dbReference type="Proteomes" id="UP000838878"/>
    </source>
</evidence>
<feature type="compositionally biased region" description="Polar residues" evidence="1">
    <location>
        <begin position="966"/>
        <end position="990"/>
    </location>
</feature>
<accession>A0A8J9U3E1</accession>
<gene>
    <name evidence="3" type="ORF">BINO364_LOCUS330</name>
</gene>
<keyword evidence="2" id="KW-0732">Signal</keyword>
<evidence type="ECO:0000256" key="2">
    <source>
        <dbReference type="SAM" id="SignalP"/>
    </source>
</evidence>
<protein>
    <submittedName>
        <fullName evidence="3">Uncharacterized protein</fullName>
    </submittedName>
</protein>
<feature type="compositionally biased region" description="Polar residues" evidence="1">
    <location>
        <begin position="751"/>
        <end position="764"/>
    </location>
</feature>
<feature type="compositionally biased region" description="Basic and acidic residues" evidence="1">
    <location>
        <begin position="796"/>
        <end position="813"/>
    </location>
</feature>
<organism evidence="3 4">
    <name type="scientific">Brenthis ino</name>
    <name type="common">lesser marbled fritillary</name>
    <dbReference type="NCBI Taxonomy" id="405034"/>
    <lineage>
        <taxon>Eukaryota</taxon>
        <taxon>Metazoa</taxon>
        <taxon>Ecdysozoa</taxon>
        <taxon>Arthropoda</taxon>
        <taxon>Hexapoda</taxon>
        <taxon>Insecta</taxon>
        <taxon>Pterygota</taxon>
        <taxon>Neoptera</taxon>
        <taxon>Endopterygota</taxon>
        <taxon>Lepidoptera</taxon>
        <taxon>Glossata</taxon>
        <taxon>Ditrysia</taxon>
        <taxon>Papilionoidea</taxon>
        <taxon>Nymphalidae</taxon>
        <taxon>Heliconiinae</taxon>
        <taxon>Argynnini</taxon>
        <taxon>Brenthis</taxon>
    </lineage>
</organism>
<feature type="compositionally biased region" description="Basic residues" evidence="1">
    <location>
        <begin position="657"/>
        <end position="669"/>
    </location>
</feature>
<feature type="region of interest" description="Disordered" evidence="1">
    <location>
        <begin position="503"/>
        <end position="524"/>
    </location>
</feature>
<feature type="compositionally biased region" description="Polar residues" evidence="1">
    <location>
        <begin position="780"/>
        <end position="795"/>
    </location>
</feature>
<sequence length="1131" mass="128259">MRLWLVALTIQSLLVIVICGKAPQNRRSLIQQTNLPVSKGGWRPVVGSGGLLYSPLGTAPLHAPSYKIPLLDLYPSSARPVTARDVTKLTSIAQSYKPTTLRTVSVPTHGLPVNQPINSYLNPFSLPNNGGNHYKFVQNYPVDSVFLRNQHNSYAARPVLQKQQTKQKQQYHNNILQQLTNIQPIQFGQYSTGKPLDIFGKANDAYPRQDGKRPQSAETEIFKPQVFKLGDADTPSQFLSQSVKTAQQQSYTPSKYPINQYGHPFQDTVFPPSILGSFGSFGIQSVKGRDPGYPTTKTTFLPPQSTKQTIFNSFNYSPNFKSTPALFATSTPKLTTAQNYNYFYSSTLNYLGNVPTPQTKLVSPVKIDPNAGTKFGFKPSPQDPFVKNFQNIDYNKISTYSPPVIQTSSVAGPLYNDYGLLPQNTVFHSYKHQNTANIKYDKPKQKVPDNLGLTQQVSQQYTNAPGLFDLESSLNALSQAHRPSYAVIENTDDVTHHASATPWTVTPQSYGQNQNTNEPVTSSEHVDNIFEKPTTVLPDIPEEYSIVTENENNNGNVHYYDSQVDSQSRRPLGDDFEPIGKNKLRDYYYKVSTPTYTEHKPYRRTKKPTEAPKPETTTFSYTVRETTEVPVETLPTLPPNRHFKRPSTPEPLEKDKIRKRNKIRRRRPSANRNREETSTRREAPSTETPTTIAEDIHTVRPRVRPIKLRTEPTVTTPSDTTELTTSALPTTSPTKPTVIKKKLVSLRRPLTTPSDRFETTTQVSNEKDNSRESPIMKISSRPQLSKAPSLNSYEFKNSEIPDYSHKQDEKDTPTSDVSVSIGDTLKTTDTLKEFSFHRDARPVEIKEVTTQSVNQKTDYEVTTYAPHTEANTRLAGKVQRPRLKNKFDRPKFSVKDYRNRLNSTTSTTEKVVENTPKTRHPQRKSPYTESIFTDIETTTERKKFTPKEPRHKFNRTENNEQEIHSRQSLRQKQNSEGIEASTQRMSSRIRNGQRRPRPTEENSETSTPTVHHKRPLRKRIQDSETGESVQDISVTETSDHKNDMTEKTKSESAIMKIADKKHHDPIERLFEHSKRVSDLTLAASKDYNTPGMFKTVSSNSRRIPSYFTIATDDPILPIEAFFPQLNQKKES</sequence>
<feature type="region of interest" description="Disordered" evidence="1">
    <location>
        <begin position="599"/>
        <end position="690"/>
    </location>
</feature>
<evidence type="ECO:0000313" key="3">
    <source>
        <dbReference type="EMBL" id="CAH0713137.1"/>
    </source>
</evidence>
<dbReference type="Proteomes" id="UP000838878">
    <property type="component" value="Chromosome 1"/>
</dbReference>
<feature type="compositionally biased region" description="Basic and acidic residues" evidence="1">
    <location>
        <begin position="938"/>
        <end position="948"/>
    </location>
</feature>
<feature type="compositionally biased region" description="Basic and acidic residues" evidence="1">
    <location>
        <begin position="954"/>
        <end position="965"/>
    </location>
</feature>
<proteinExistence type="predicted"/>
<dbReference type="EMBL" id="OV170221">
    <property type="protein sequence ID" value="CAH0713137.1"/>
    <property type="molecule type" value="Genomic_DNA"/>
</dbReference>
<keyword evidence="4" id="KW-1185">Reference proteome</keyword>
<name>A0A8J9U3E1_9NEOP</name>
<dbReference type="OrthoDB" id="8193595at2759"/>
<feature type="region of interest" description="Disordered" evidence="1">
    <location>
        <begin position="708"/>
        <end position="821"/>
    </location>
</feature>
<feature type="compositionally biased region" description="Polar residues" evidence="1">
    <location>
        <begin position="503"/>
        <end position="523"/>
    </location>
</feature>